<sequence>MGRKDLGNMNPAAEKRRSMGKQEKFNLVKRKEGRSRKTVESASAPSLVYVLLMIVSFFLFGFIVYLVTVGSTQVFESE</sequence>
<dbReference type="EMBL" id="LGRX02034355">
    <property type="protein sequence ID" value="KAK3238027.1"/>
    <property type="molecule type" value="Genomic_DNA"/>
</dbReference>
<evidence type="ECO:0000313" key="4">
    <source>
        <dbReference type="Proteomes" id="UP001190700"/>
    </source>
</evidence>
<keyword evidence="2" id="KW-1133">Transmembrane helix</keyword>
<feature type="transmembrane region" description="Helical" evidence="2">
    <location>
        <begin position="46"/>
        <end position="68"/>
    </location>
</feature>
<evidence type="ECO:0000256" key="2">
    <source>
        <dbReference type="SAM" id="Phobius"/>
    </source>
</evidence>
<proteinExistence type="predicted"/>
<keyword evidence="2" id="KW-0472">Membrane</keyword>
<evidence type="ECO:0000313" key="3">
    <source>
        <dbReference type="EMBL" id="KAK3238027.1"/>
    </source>
</evidence>
<accession>A0AAE0ES53</accession>
<organism evidence="3 4">
    <name type="scientific">Cymbomonas tetramitiformis</name>
    <dbReference type="NCBI Taxonomy" id="36881"/>
    <lineage>
        <taxon>Eukaryota</taxon>
        <taxon>Viridiplantae</taxon>
        <taxon>Chlorophyta</taxon>
        <taxon>Pyramimonadophyceae</taxon>
        <taxon>Pyramimonadales</taxon>
        <taxon>Pyramimonadaceae</taxon>
        <taxon>Cymbomonas</taxon>
    </lineage>
</organism>
<feature type="compositionally biased region" description="Basic and acidic residues" evidence="1">
    <location>
        <begin position="13"/>
        <end position="25"/>
    </location>
</feature>
<keyword evidence="2" id="KW-0812">Transmembrane</keyword>
<dbReference type="AlphaFoldDB" id="A0AAE0ES53"/>
<comment type="caution">
    <text evidence="3">The sequence shown here is derived from an EMBL/GenBank/DDBJ whole genome shotgun (WGS) entry which is preliminary data.</text>
</comment>
<evidence type="ECO:0000256" key="1">
    <source>
        <dbReference type="SAM" id="MobiDB-lite"/>
    </source>
</evidence>
<name>A0AAE0ES53_9CHLO</name>
<evidence type="ECO:0008006" key="5">
    <source>
        <dbReference type="Google" id="ProtNLM"/>
    </source>
</evidence>
<dbReference type="Proteomes" id="UP001190700">
    <property type="component" value="Unassembled WGS sequence"/>
</dbReference>
<feature type="region of interest" description="Disordered" evidence="1">
    <location>
        <begin position="1"/>
        <end position="25"/>
    </location>
</feature>
<keyword evidence="4" id="KW-1185">Reference proteome</keyword>
<protein>
    <recommendedName>
        <fullName evidence="5">Ribosome associated membrane protein RAMP4</fullName>
    </recommendedName>
</protein>
<reference evidence="3 4" key="1">
    <citation type="journal article" date="2015" name="Genome Biol. Evol.">
        <title>Comparative Genomics of a Bacterivorous Green Alga Reveals Evolutionary Causalities and Consequences of Phago-Mixotrophic Mode of Nutrition.</title>
        <authorList>
            <person name="Burns J.A."/>
            <person name="Paasch A."/>
            <person name="Narechania A."/>
            <person name="Kim E."/>
        </authorList>
    </citation>
    <scope>NUCLEOTIDE SEQUENCE [LARGE SCALE GENOMIC DNA]</scope>
    <source>
        <strain evidence="3 4">PLY_AMNH</strain>
    </source>
</reference>
<gene>
    <name evidence="3" type="ORF">CYMTET_51932</name>
</gene>